<evidence type="ECO:0000313" key="2">
    <source>
        <dbReference type="EMBL" id="SDE32250.1"/>
    </source>
</evidence>
<reference evidence="2 3" key="1">
    <citation type="submission" date="2016-10" db="EMBL/GenBank/DDBJ databases">
        <authorList>
            <person name="de Groot N.N."/>
        </authorList>
    </citation>
    <scope>NUCLEOTIDE SEQUENCE [LARGE SCALE GENOMIC DNA]</scope>
    <source>
        <strain evidence="2 3">DSM 16195</strain>
    </source>
</reference>
<dbReference type="Proteomes" id="UP000199321">
    <property type="component" value="Unassembled WGS sequence"/>
</dbReference>
<dbReference type="InterPro" id="IPR010827">
    <property type="entry name" value="BamA/TamA_POTRA"/>
</dbReference>
<name>A0A1G7C0C6_9FLAO</name>
<dbReference type="OrthoDB" id="9811416at2"/>
<proteinExistence type="predicted"/>
<evidence type="ECO:0000313" key="3">
    <source>
        <dbReference type="Proteomes" id="UP000199321"/>
    </source>
</evidence>
<dbReference type="GO" id="GO:0019867">
    <property type="term" value="C:outer membrane"/>
    <property type="evidence" value="ECO:0007669"/>
    <property type="project" value="InterPro"/>
</dbReference>
<dbReference type="Pfam" id="PF07244">
    <property type="entry name" value="POTRA"/>
    <property type="match status" value="1"/>
</dbReference>
<dbReference type="EMBL" id="FNBA01000001">
    <property type="protein sequence ID" value="SDE32250.1"/>
    <property type="molecule type" value="Genomic_DNA"/>
</dbReference>
<evidence type="ECO:0000259" key="1">
    <source>
        <dbReference type="Pfam" id="PF07244"/>
    </source>
</evidence>
<dbReference type="RefSeq" id="WP_093139331.1">
    <property type="nucleotide sequence ID" value="NZ_BMWO01000001.1"/>
</dbReference>
<keyword evidence="3" id="KW-1185">Reference proteome</keyword>
<protein>
    <recommendedName>
        <fullName evidence="1">POTRA domain-containing protein</fullName>
    </recommendedName>
</protein>
<gene>
    <name evidence="2" type="ORF">SAMN05421855_10191</name>
</gene>
<dbReference type="STRING" id="227084.SAMN05421855_10191"/>
<feature type="domain" description="POTRA" evidence="1">
    <location>
        <begin position="165"/>
        <end position="230"/>
    </location>
</feature>
<organism evidence="2 3">
    <name type="scientific">Ulvibacter litoralis</name>
    <dbReference type="NCBI Taxonomy" id="227084"/>
    <lineage>
        <taxon>Bacteria</taxon>
        <taxon>Pseudomonadati</taxon>
        <taxon>Bacteroidota</taxon>
        <taxon>Flavobacteriia</taxon>
        <taxon>Flavobacteriales</taxon>
        <taxon>Flavobacteriaceae</taxon>
        <taxon>Ulvibacter</taxon>
    </lineage>
</organism>
<accession>A0A1G7C0C6</accession>
<dbReference type="AlphaFoldDB" id="A0A1G7C0C6"/>
<sequence length="549" mass="62602">MFLTAYAQNLTLSIKGEVEISETLTDSLQKEKTFNSYKALKAETDSIFIRLQKKGFLESKLQKIEKENDSLYSAHFYFGKKYSSIKVYYSEETFSKRELSLVSSEITDQYFILPFELIEAALQKLNNIKSENGNTFAKLSLKNISIENNTMLSASLASDKGVKRTVDSIAVKGYEKFPRSYLKHYAGIRKGKTFSKKKINSQNELINNLPFATSIKAPEVLFRKDTTVVYFYLKKRNANQFDGVIGFATDEETQKLQLNGYLNLELNNNLNYGEQLLINYKEDGDEQRDIRVKASLPYLFKSPFGVGLELKIFRRDSTFITTEQQARVTYQINPTSNSYIGYKGYESSNLLDETATGSPIEDFTSKFVTVGASYTKSQSSSLFPVKTYFSIDTEIGSRDLKNTSDDQIKLSTIVNHIFNLNYKNSFFIQNSTNLLISDNYLTNELYRFGGITNMRGFSENSIDASLFSVLNTEYRYQFNTGLYLHSIIDIGYFENQTLDLKEKLYSYGIGLGLETKAGLLRLNIANGTSENKSFNFSNTKIHLILSSRF</sequence>
<dbReference type="Gene3D" id="2.40.160.50">
    <property type="entry name" value="membrane protein fhac: a member of the omp85/tpsb transporter family"/>
    <property type="match status" value="1"/>
</dbReference>